<protein>
    <recommendedName>
        <fullName evidence="2">non-specific serine/threonine protein kinase</fullName>
        <ecNumber evidence="2">2.7.11.1</ecNumber>
    </recommendedName>
</protein>
<evidence type="ECO:0000256" key="7">
    <source>
        <dbReference type="ARBA" id="ARBA00022840"/>
    </source>
</evidence>
<dbReference type="GO" id="GO:0030447">
    <property type="term" value="P:filamentous growth"/>
    <property type="evidence" value="ECO:0007669"/>
    <property type="project" value="UniProtKB-ARBA"/>
</dbReference>
<evidence type="ECO:0000256" key="8">
    <source>
        <dbReference type="ARBA" id="ARBA00047899"/>
    </source>
</evidence>
<dbReference type="PROSITE" id="PS00108">
    <property type="entry name" value="PROTEIN_KINASE_ST"/>
    <property type="match status" value="1"/>
</dbReference>
<evidence type="ECO:0000259" key="12">
    <source>
        <dbReference type="PROSITE" id="PS50011"/>
    </source>
</evidence>
<keyword evidence="6" id="KW-0418">Kinase</keyword>
<dbReference type="Pfam" id="PF00069">
    <property type="entry name" value="Pkinase"/>
    <property type="match status" value="1"/>
</dbReference>
<dbReference type="Gene3D" id="1.10.510.10">
    <property type="entry name" value="Transferase(Phosphotransferase) domain 1"/>
    <property type="match status" value="1"/>
</dbReference>
<evidence type="ECO:0000256" key="9">
    <source>
        <dbReference type="ARBA" id="ARBA00048679"/>
    </source>
</evidence>
<feature type="compositionally biased region" description="Polar residues" evidence="11">
    <location>
        <begin position="818"/>
        <end position="833"/>
    </location>
</feature>
<dbReference type="EMBL" id="AJIX01000013">
    <property type="protein sequence ID" value="KGR13477.1"/>
    <property type="molecule type" value="Genomic_DNA"/>
</dbReference>
<feature type="compositionally biased region" description="Polar residues" evidence="11">
    <location>
        <begin position="744"/>
        <end position="765"/>
    </location>
</feature>
<comment type="catalytic activity">
    <reaction evidence="9">
        <text>L-seryl-[protein] + ATP = O-phospho-L-seryl-[protein] + ADP + H(+)</text>
        <dbReference type="Rhea" id="RHEA:17989"/>
        <dbReference type="Rhea" id="RHEA-COMP:9863"/>
        <dbReference type="Rhea" id="RHEA-COMP:11604"/>
        <dbReference type="ChEBI" id="CHEBI:15378"/>
        <dbReference type="ChEBI" id="CHEBI:29999"/>
        <dbReference type="ChEBI" id="CHEBI:30616"/>
        <dbReference type="ChEBI" id="CHEBI:83421"/>
        <dbReference type="ChEBI" id="CHEBI:456216"/>
        <dbReference type="EC" id="2.7.11.1"/>
    </reaction>
</comment>
<feature type="binding site" evidence="10">
    <location>
        <position position="38"/>
    </location>
    <ligand>
        <name>ATP</name>
        <dbReference type="ChEBI" id="CHEBI:30616"/>
    </ligand>
</feature>
<evidence type="ECO:0000256" key="1">
    <source>
        <dbReference type="ARBA" id="ARBA00008874"/>
    </source>
</evidence>
<feature type="compositionally biased region" description="Polar residues" evidence="11">
    <location>
        <begin position="569"/>
        <end position="592"/>
    </location>
</feature>
<evidence type="ECO:0000256" key="2">
    <source>
        <dbReference type="ARBA" id="ARBA00012513"/>
    </source>
</evidence>
<evidence type="ECO:0000256" key="6">
    <source>
        <dbReference type="ARBA" id="ARBA00022777"/>
    </source>
</evidence>
<sequence>MQMNATSLYKRTEVIGRGKFGVVYKAQNKQTKQIVAIKVLNLDTEEDEVIDVQQEIQFLSELKNVPNITHYYGCILNDTKLWIIMDYCAGGSLRTLLKAGVLEERYVAVIVRELLMTLSAVHKLGVIHRDLKAANVLISKEGNVQLCDFGVAAKITANSTKRTTMAGTPYWMAPEVIRTGDTYNSKADIWSLGITIYEIATGNPPYCDKDASWAMQLISKSTPPRLEGREFSQALKECIALCLDENPEERPSADDLMKCKLVKIYKNHPTSILKEVISRYLLWRDRNSSRDSVFINLENEQEDSVDEIVNKNLDGGYHNQQQQHQQQQQQNDHQDHDGHNNQIQVKWDFDSLSSREYIMENDIDLDKVNQQYNNNFDTQQGNTYSTLPTLKAPTTKNNTLAATNQNSMTASKNNSKSTTEVPKSLQMLFEDNSEEQEDLAPPKSNVNIMERMESPTIEIPDMDSLSQLPSASTTNTTNHPQLNKPPALYHSQSASGNLESRFFSLNTSPKDNGGSTGGNNGINRPRKKTISNTGGTANAQFQQTSSAVPHTPPYTTPASVRTPSPKPPSSVNLLNATSMSKTGSPSKMKALQSSSNPLLQPINMKSENMNAGITGGTGSHPPMQAPPQLITQQSLPVLPTSSSTSASVSTSTTTTTTATSTTSGGMAGNMKSQRNKPGFIQMPTPSNTLINNMSSLTNDHQDGGNNGGGGGDNNNVNQFGINPAQAASMPVSMTPVTEKDHSQLFPNINNDESLEKTNNGSGNSRSHQNSLSSQKKSLASSSSHNLSSLGFSNGNNSAPTTAAASTAPPPPPTMFANRGSSNSVSQSQANFSLNGGGATNNGNPTFSVFPTIPNINGDIFSDTVSKQKLVNELDVMITLFNQGLEVLEEIL</sequence>
<comment type="caution">
    <text evidence="13">The sequence shown here is derived from an EMBL/GenBank/DDBJ whole genome shotgun (WGS) entry which is preliminary data.</text>
</comment>
<dbReference type="InterPro" id="IPR050629">
    <property type="entry name" value="STE20/SPS1-PAK"/>
</dbReference>
<evidence type="ECO:0000256" key="5">
    <source>
        <dbReference type="ARBA" id="ARBA00022741"/>
    </source>
</evidence>
<dbReference type="PANTHER" id="PTHR48012">
    <property type="entry name" value="STERILE20-LIKE KINASE, ISOFORM B-RELATED"/>
    <property type="match status" value="1"/>
</dbReference>
<dbReference type="EC" id="2.7.11.1" evidence="2"/>
<feature type="region of interest" description="Disordered" evidence="11">
    <location>
        <begin position="638"/>
        <end position="838"/>
    </location>
</feature>
<dbReference type="GO" id="GO:0004674">
    <property type="term" value="F:protein serine/threonine kinase activity"/>
    <property type="evidence" value="ECO:0007669"/>
    <property type="project" value="UniProtKB-KW"/>
</dbReference>
<dbReference type="Proteomes" id="UP000030161">
    <property type="component" value="Unassembled WGS sequence"/>
</dbReference>
<name>A0AB34PVF7_CANAX</name>
<comment type="catalytic activity">
    <reaction evidence="8">
        <text>L-threonyl-[protein] + ATP = O-phospho-L-threonyl-[protein] + ADP + H(+)</text>
        <dbReference type="Rhea" id="RHEA:46608"/>
        <dbReference type="Rhea" id="RHEA-COMP:11060"/>
        <dbReference type="Rhea" id="RHEA-COMP:11605"/>
        <dbReference type="ChEBI" id="CHEBI:15378"/>
        <dbReference type="ChEBI" id="CHEBI:30013"/>
        <dbReference type="ChEBI" id="CHEBI:30616"/>
        <dbReference type="ChEBI" id="CHEBI:61977"/>
        <dbReference type="ChEBI" id="CHEBI:456216"/>
        <dbReference type="EC" id="2.7.11.1"/>
    </reaction>
</comment>
<feature type="compositionally biased region" description="Polar residues" evidence="11">
    <location>
        <begin position="464"/>
        <end position="481"/>
    </location>
</feature>
<keyword evidence="7 10" id="KW-0067">ATP-binding</keyword>
<dbReference type="PROSITE" id="PS00107">
    <property type="entry name" value="PROTEIN_KINASE_ATP"/>
    <property type="match status" value="1"/>
</dbReference>
<feature type="compositionally biased region" description="Polar residues" evidence="11">
    <location>
        <begin position="530"/>
        <end position="548"/>
    </location>
</feature>
<feature type="region of interest" description="Disordered" evidence="11">
    <location>
        <begin position="457"/>
        <end position="592"/>
    </location>
</feature>
<evidence type="ECO:0000313" key="13">
    <source>
        <dbReference type="EMBL" id="KGR13477.1"/>
    </source>
</evidence>
<dbReference type="InterPro" id="IPR011009">
    <property type="entry name" value="Kinase-like_dom_sf"/>
</dbReference>
<evidence type="ECO:0000256" key="3">
    <source>
        <dbReference type="ARBA" id="ARBA00022527"/>
    </source>
</evidence>
<gene>
    <name evidence="13" type="ORF">MG3_01897</name>
</gene>
<dbReference type="PANTHER" id="PTHR48012:SF10">
    <property type="entry name" value="FI20177P1"/>
    <property type="match status" value="1"/>
</dbReference>
<organism evidence="13 14">
    <name type="scientific">Candida albicans P78048</name>
    <dbReference type="NCBI Taxonomy" id="1094989"/>
    <lineage>
        <taxon>Eukaryota</taxon>
        <taxon>Fungi</taxon>
        <taxon>Dikarya</taxon>
        <taxon>Ascomycota</taxon>
        <taxon>Saccharomycotina</taxon>
        <taxon>Pichiomycetes</taxon>
        <taxon>Debaryomycetaceae</taxon>
        <taxon>Candida/Lodderomyces clade</taxon>
        <taxon>Candida</taxon>
    </lineage>
</organism>
<feature type="compositionally biased region" description="Low complexity" evidence="11">
    <location>
        <begin position="766"/>
        <end position="806"/>
    </location>
</feature>
<dbReference type="InterPro" id="IPR000719">
    <property type="entry name" value="Prot_kinase_dom"/>
</dbReference>
<reference evidence="13 14" key="1">
    <citation type="submission" date="2013-12" db="EMBL/GenBank/DDBJ databases">
        <title>The Genome Sequence of Candida albicans P78048.</title>
        <authorList>
            <consortium name="The Broad Institute Genome Sequencing Platform"/>
            <consortium name="The Broad Institute Genome Sequencing Center for Infectious Disease"/>
            <person name="Cuomo C."/>
            <person name="Bennett R."/>
            <person name="Hirakawa M."/>
            <person name="Noverr M."/>
            <person name="Mitchell A."/>
            <person name="Young S.K."/>
            <person name="Zeng Q."/>
            <person name="Gargeya S."/>
            <person name="Fitzgerald M."/>
            <person name="Abouelleil A."/>
            <person name="Alvarado L."/>
            <person name="Berlin A.M."/>
            <person name="Chapman S.B."/>
            <person name="Dewar J."/>
            <person name="Goldberg J."/>
            <person name="Griggs A."/>
            <person name="Gujja S."/>
            <person name="Hansen M."/>
            <person name="Howarth C."/>
            <person name="Imamovic A."/>
            <person name="Larimer J."/>
            <person name="McCowan C."/>
            <person name="Murphy C."/>
            <person name="Pearson M."/>
            <person name="Priest M."/>
            <person name="Roberts A."/>
            <person name="Saif S."/>
            <person name="Shea T."/>
            <person name="Sykes S."/>
            <person name="Wortman J."/>
            <person name="Nusbaum C."/>
            <person name="Birren B."/>
        </authorList>
    </citation>
    <scope>NUCLEOTIDE SEQUENCE [LARGE SCALE GENOMIC DNA]</scope>
    <source>
        <strain evidence="13 14">P78048</strain>
    </source>
</reference>
<dbReference type="SUPFAM" id="SSF56112">
    <property type="entry name" value="Protein kinase-like (PK-like)"/>
    <property type="match status" value="1"/>
</dbReference>
<dbReference type="FunFam" id="1.10.510.10:FF:000499">
    <property type="entry name" value="Serine/threonine-protein kinase KIC1"/>
    <property type="match status" value="1"/>
</dbReference>
<feature type="compositionally biased region" description="Polar residues" evidence="11">
    <location>
        <begin position="490"/>
        <end position="510"/>
    </location>
</feature>
<evidence type="ECO:0000256" key="10">
    <source>
        <dbReference type="PROSITE-ProRule" id="PRU10141"/>
    </source>
</evidence>
<dbReference type="InterPro" id="IPR008271">
    <property type="entry name" value="Ser/Thr_kinase_AS"/>
</dbReference>
<accession>A0AB34PVF7</accession>
<evidence type="ECO:0000256" key="4">
    <source>
        <dbReference type="ARBA" id="ARBA00022679"/>
    </source>
</evidence>
<evidence type="ECO:0000313" key="14">
    <source>
        <dbReference type="Proteomes" id="UP000030161"/>
    </source>
</evidence>
<dbReference type="GO" id="GO:0005737">
    <property type="term" value="C:cytoplasm"/>
    <property type="evidence" value="ECO:0007669"/>
    <property type="project" value="TreeGrafter"/>
</dbReference>
<feature type="domain" description="Protein kinase" evidence="12">
    <location>
        <begin position="9"/>
        <end position="271"/>
    </location>
</feature>
<keyword evidence="3" id="KW-0723">Serine/threonine-protein kinase</keyword>
<dbReference type="GO" id="GO:0005524">
    <property type="term" value="F:ATP binding"/>
    <property type="evidence" value="ECO:0007669"/>
    <property type="project" value="UniProtKB-UniRule"/>
</dbReference>
<dbReference type="AlphaFoldDB" id="A0AB34PVF7"/>
<feature type="compositionally biased region" description="Low complexity" evidence="11">
    <location>
        <begin position="318"/>
        <end position="331"/>
    </location>
</feature>
<keyword evidence="4" id="KW-0808">Transferase</keyword>
<dbReference type="InterPro" id="IPR017441">
    <property type="entry name" value="Protein_kinase_ATP_BS"/>
</dbReference>
<feature type="compositionally biased region" description="Low complexity" evidence="11">
    <location>
        <begin position="638"/>
        <end position="663"/>
    </location>
</feature>
<keyword evidence="5 10" id="KW-0547">Nucleotide-binding</keyword>
<comment type="similarity">
    <text evidence="1">Belongs to the protein kinase superfamily. STE Ser/Thr protein kinase family. STE20 subfamily.</text>
</comment>
<dbReference type="SMART" id="SM00220">
    <property type="entry name" value="S_TKc"/>
    <property type="match status" value="1"/>
</dbReference>
<dbReference type="PROSITE" id="PS50011">
    <property type="entry name" value="PROTEIN_KINASE_DOM"/>
    <property type="match status" value="1"/>
</dbReference>
<feature type="region of interest" description="Disordered" evidence="11">
    <location>
        <begin position="402"/>
        <end position="421"/>
    </location>
</feature>
<feature type="region of interest" description="Disordered" evidence="11">
    <location>
        <begin position="312"/>
        <end position="340"/>
    </location>
</feature>
<proteinExistence type="inferred from homology"/>
<evidence type="ECO:0000256" key="11">
    <source>
        <dbReference type="SAM" id="MobiDB-lite"/>
    </source>
</evidence>
<feature type="compositionally biased region" description="Polar residues" evidence="11">
    <location>
        <begin position="683"/>
        <end position="698"/>
    </location>
</feature>